<organism evidence="3 4">
    <name type="scientific">Meira miltonrushii</name>
    <dbReference type="NCBI Taxonomy" id="1280837"/>
    <lineage>
        <taxon>Eukaryota</taxon>
        <taxon>Fungi</taxon>
        <taxon>Dikarya</taxon>
        <taxon>Basidiomycota</taxon>
        <taxon>Ustilaginomycotina</taxon>
        <taxon>Exobasidiomycetes</taxon>
        <taxon>Exobasidiales</taxon>
        <taxon>Brachybasidiaceae</taxon>
        <taxon>Meira</taxon>
    </lineage>
</organism>
<accession>A0A316VGM9</accession>
<feature type="compositionally biased region" description="Acidic residues" evidence="2">
    <location>
        <begin position="748"/>
        <end position="763"/>
    </location>
</feature>
<sequence>MNAIAPPANSANHTATSDSPFRQQQHQQPPQSQRSSKQFLLPPGSSSGHSSSALASLARGSLMMGLSSETNPNPNASSSSLGLVSTHSGVNGHTPTGESSNMIIGPNGVLVPRSSILLNRSTRKSLVDNWRVKGPDGSLIAPAVLRIPAVPTLKEQKERELQREFERAEREREIEREVREKEQAEKVWGIPRKAFYLGLGEINFNAQMAMLGGWGNGSGGMGVDVANRTPLTSKATRRKSTPVTFGGSLSKKQPQKTRSGRPSSSHGSIKRGHEPPAAPKPPPKEPEESDSDESMDLEELAALNAIINTRRSMEAAQVLASGMYAARPTAAIKRSTSSNEALRKSTEGELDSRPAEERQESMESVPTLKSTTTSAVNESGSDSGIQSKPAHPRRHSDNLAAYPTSSRIRFAPLPHTYTPSQAIPNVDEDTSQTVGITAQNGDTLAPPASKESDRSTEEVLNTSKPSPTKEREDVELDMEEEMDGDESWTRRWSGSKSSKWYLMGMPKSVFSPQYYRTLRRPMSGGSHDSSMTATQFGANSASLALSDSERRGRRRSRSKRASNSRASSIKSRSSSIGSMDEEERDRRRQLILASRPGGTGMVTLPDGRKIRARRVGEAYSDDEGDQTQASTEVGLGALAKAAERQGLTDDERQTGEKRMSDDEGGRESDFGEEEMAADDRDSIRAIAKMKRRKREASMDNAAKPAEDESVFISDSTQEASNDTVLQSDNKKSNAEKTIDEAAATSAIAEDESDSDSLSDEEADQMAQSISRLDEEKLSQGRMPKRSTTMPSGPITLSASQAAEVRRRHEEEVAALGAEVLHNIAKAKKAKQMQYDQQQQQQQGASTRQQQTQQQKSATDKFGHQDARLLRSQTVHHTGQSNSPGLPTQSTFKNAISQTDRGRGRDVRSRTQTSAEDEVFLRSEGRHSRLSPLRHSLRTKPRTQSVHVNRAPKQTESNKQASYDVLESLRRPDRKGTGSSSSVSRLPRVSTPPRIQSDTDSRPITPTRRTADDENEAGDLTASVSSVRTLRGAGDIITDFPLQSSPLSQGAVSPSAVHSLHDLHNPDVQTPSIAAASMPNVAVDAEDLELTIDSPLAESPSSSLRTASIRSFRRSRIPDLPSPWDLPRRPDARGYAVVPLPGNQLGRRPDRPREGRFWQTDEEDGEENDEEYSSTEDEMPERPYTQKKIQSTIDSDDEQESDMDAEQLAEEERRTAVQKKRATTRAAGAELVSSLTAKQKNQSQNNLATRSATRLNSKRSTSANRQTDANGKYSQRPANLSRKSAEFPISGQAPLLHRHSKSSNQSVTSNGSSRGDASNDVRNGRPILSRTVVSTSRDRKGNHVAKITRERDTWNDFDDHESKILGKKDVLAKLKIEDEDGDSSDVDDLWPPTLDNALGSGSPLPRVPDLPSPIQIPLGKSTSRPTMAALSAKSSTSLSSSIGSSNGAMISPIGDVSASAKKFGHSPTSPNGSASNHSTSSAIRLAMHATKAKIVREKREKEQREREREKRRKAREMDESLDYGWPKSLQGSSLY</sequence>
<feature type="compositionally biased region" description="Basic and acidic residues" evidence="2">
    <location>
        <begin position="641"/>
        <end position="669"/>
    </location>
</feature>
<feature type="compositionally biased region" description="Basic and acidic residues" evidence="2">
    <location>
        <begin position="966"/>
        <end position="975"/>
    </location>
</feature>
<dbReference type="STRING" id="1280837.A0A316VGM9"/>
<feature type="region of interest" description="Disordered" evidence="2">
    <location>
        <begin position="1"/>
        <end position="53"/>
    </location>
</feature>
<feature type="coiled-coil region" evidence="1">
    <location>
        <begin position="154"/>
        <end position="187"/>
    </location>
</feature>
<feature type="compositionally biased region" description="Acidic residues" evidence="2">
    <location>
        <begin position="473"/>
        <end position="486"/>
    </location>
</feature>
<name>A0A316VGM9_9BASI</name>
<dbReference type="InParanoid" id="A0A316VGM9"/>
<feature type="compositionally biased region" description="Polar residues" evidence="2">
    <location>
        <begin position="1465"/>
        <end position="1481"/>
    </location>
</feature>
<feature type="region of interest" description="Disordered" evidence="2">
    <location>
        <begin position="65"/>
        <end position="105"/>
    </location>
</feature>
<feature type="compositionally biased region" description="Polar residues" evidence="2">
    <location>
        <begin position="870"/>
        <end position="898"/>
    </location>
</feature>
<keyword evidence="1" id="KW-0175">Coiled coil</keyword>
<feature type="compositionally biased region" description="Polar residues" evidence="2">
    <location>
        <begin position="995"/>
        <end position="1007"/>
    </location>
</feature>
<dbReference type="GeneID" id="37019284"/>
<feature type="region of interest" description="Disordered" evidence="2">
    <location>
        <begin position="327"/>
        <end position="493"/>
    </location>
</feature>
<keyword evidence="4" id="KW-1185">Reference proteome</keyword>
<evidence type="ECO:0000256" key="1">
    <source>
        <dbReference type="SAM" id="Coils"/>
    </source>
</evidence>
<feature type="compositionally biased region" description="Acidic residues" evidence="2">
    <location>
        <begin position="1193"/>
        <end position="1208"/>
    </location>
</feature>
<feature type="region of interest" description="Disordered" evidence="2">
    <location>
        <begin position="1417"/>
        <end position="1444"/>
    </location>
</feature>
<feature type="compositionally biased region" description="Low complexity" evidence="2">
    <location>
        <begin position="976"/>
        <end position="993"/>
    </location>
</feature>
<feature type="compositionally biased region" description="Basic and acidic residues" evidence="2">
    <location>
        <begin position="728"/>
        <end position="739"/>
    </location>
</feature>
<evidence type="ECO:0000313" key="3">
    <source>
        <dbReference type="EMBL" id="PWN36660.1"/>
    </source>
</evidence>
<feature type="region of interest" description="Disordered" evidence="2">
    <location>
        <begin position="1115"/>
        <end position="1326"/>
    </location>
</feature>
<feature type="compositionally biased region" description="Polar residues" evidence="2">
    <location>
        <begin position="91"/>
        <end position="102"/>
    </location>
</feature>
<proteinExistence type="predicted"/>
<feature type="compositionally biased region" description="Low complexity" evidence="2">
    <location>
        <begin position="77"/>
        <end position="90"/>
    </location>
</feature>
<feature type="compositionally biased region" description="Basic and acidic residues" evidence="2">
    <location>
        <begin position="1493"/>
        <end position="1507"/>
    </location>
</feature>
<feature type="compositionally biased region" description="Basic and acidic residues" evidence="2">
    <location>
        <begin position="341"/>
        <end position="361"/>
    </location>
</feature>
<feature type="compositionally biased region" description="Polar residues" evidence="2">
    <location>
        <begin position="712"/>
        <end position="727"/>
    </location>
</feature>
<evidence type="ECO:0000313" key="4">
    <source>
        <dbReference type="Proteomes" id="UP000245771"/>
    </source>
</evidence>
<dbReference type="Proteomes" id="UP000245771">
    <property type="component" value="Unassembled WGS sequence"/>
</dbReference>
<feature type="compositionally biased region" description="Polar residues" evidence="2">
    <location>
        <begin position="941"/>
        <end position="960"/>
    </location>
</feature>
<feature type="compositionally biased region" description="Polar residues" evidence="2">
    <location>
        <begin position="1232"/>
        <end position="1281"/>
    </location>
</feature>
<feature type="compositionally biased region" description="Basic and acidic residues" evidence="2">
    <location>
        <begin position="857"/>
        <end position="868"/>
    </location>
</feature>
<feature type="compositionally biased region" description="Polar residues" evidence="2">
    <location>
        <begin position="362"/>
        <end position="386"/>
    </location>
</feature>
<feature type="compositionally biased region" description="Basic and acidic residues" evidence="2">
    <location>
        <begin position="899"/>
        <end position="908"/>
    </location>
</feature>
<dbReference type="OrthoDB" id="3350997at2759"/>
<feature type="region of interest" description="Disordered" evidence="2">
    <location>
        <begin position="1459"/>
        <end position="1534"/>
    </location>
</feature>
<feature type="compositionally biased region" description="Low complexity" evidence="2">
    <location>
        <begin position="1301"/>
        <end position="1312"/>
    </location>
</feature>
<feature type="compositionally biased region" description="Polar residues" evidence="2">
    <location>
        <begin position="67"/>
        <end position="76"/>
    </location>
</feature>
<dbReference type="EMBL" id="KZ819602">
    <property type="protein sequence ID" value="PWN36660.1"/>
    <property type="molecule type" value="Genomic_DNA"/>
</dbReference>
<feature type="compositionally biased region" description="Polar residues" evidence="2">
    <location>
        <begin position="431"/>
        <end position="442"/>
    </location>
</feature>
<protein>
    <submittedName>
        <fullName evidence="3">Uncharacterized protein</fullName>
    </submittedName>
</protein>
<gene>
    <name evidence="3" type="ORF">FA14DRAFT_152089</name>
</gene>
<feature type="compositionally biased region" description="Low complexity" evidence="2">
    <location>
        <begin position="563"/>
        <end position="578"/>
    </location>
</feature>
<feature type="region of interest" description="Disordered" evidence="2">
    <location>
        <begin position="518"/>
        <end position="809"/>
    </location>
</feature>
<feature type="region of interest" description="Disordered" evidence="2">
    <location>
        <begin position="826"/>
        <end position="1022"/>
    </location>
</feature>
<reference evidence="3 4" key="1">
    <citation type="journal article" date="2018" name="Mol. Biol. Evol.">
        <title>Broad Genomic Sampling Reveals a Smut Pathogenic Ancestry of the Fungal Clade Ustilaginomycotina.</title>
        <authorList>
            <person name="Kijpornyongpan T."/>
            <person name="Mondo S.J."/>
            <person name="Barry K."/>
            <person name="Sandor L."/>
            <person name="Lee J."/>
            <person name="Lipzen A."/>
            <person name="Pangilinan J."/>
            <person name="LaButti K."/>
            <person name="Hainaut M."/>
            <person name="Henrissat B."/>
            <person name="Grigoriev I.V."/>
            <person name="Spatafora J.W."/>
            <person name="Aime M.C."/>
        </authorList>
    </citation>
    <scope>NUCLEOTIDE SEQUENCE [LARGE SCALE GENOMIC DNA]</scope>
    <source>
        <strain evidence="3 4">MCA 3882</strain>
    </source>
</reference>
<feature type="compositionally biased region" description="Basic and acidic residues" evidence="2">
    <location>
        <begin position="1146"/>
        <end position="1155"/>
    </location>
</feature>
<dbReference type="RefSeq" id="XP_025356962.1">
    <property type="nucleotide sequence ID" value="XM_025497503.1"/>
</dbReference>
<feature type="compositionally biased region" description="Low complexity" evidence="2">
    <location>
        <begin position="17"/>
        <end position="53"/>
    </location>
</feature>
<feature type="compositionally biased region" description="Basic residues" evidence="2">
    <location>
        <begin position="551"/>
        <end position="562"/>
    </location>
</feature>
<feature type="compositionally biased region" description="Polar residues" evidence="2">
    <location>
        <begin position="526"/>
        <end position="545"/>
    </location>
</feature>
<feature type="compositionally biased region" description="Acidic residues" evidence="2">
    <location>
        <begin position="287"/>
        <end position="298"/>
    </location>
</feature>
<feature type="compositionally biased region" description="Acidic residues" evidence="2">
    <location>
        <begin position="1159"/>
        <end position="1178"/>
    </location>
</feature>
<feature type="compositionally biased region" description="Polar residues" evidence="2">
    <location>
        <begin position="785"/>
        <end position="800"/>
    </location>
</feature>
<feature type="region of interest" description="Disordered" evidence="2">
    <location>
        <begin position="225"/>
        <end position="298"/>
    </location>
</feature>
<feature type="compositionally biased region" description="Low complexity" evidence="2">
    <location>
        <begin position="831"/>
        <end position="856"/>
    </location>
</feature>
<feature type="compositionally biased region" description="Low complexity" evidence="2">
    <location>
        <begin position="1425"/>
        <end position="1444"/>
    </location>
</feature>
<evidence type="ECO:0000256" key="2">
    <source>
        <dbReference type="SAM" id="MobiDB-lite"/>
    </source>
</evidence>